<name>A0ABM9USN8_SARVE</name>
<dbReference type="EMBL" id="CYZR01000017">
    <property type="protein sequence ID" value="CUO25684.1"/>
    <property type="molecule type" value="Genomic_DNA"/>
</dbReference>
<comment type="similarity">
    <text evidence="3">Belongs to the HNH nuclease family.</text>
</comment>
<keyword evidence="7" id="KW-1185">Reference proteome</keyword>
<evidence type="ECO:0000259" key="5">
    <source>
        <dbReference type="SMART" id="SM00507"/>
    </source>
</evidence>
<dbReference type="InterPro" id="IPR002711">
    <property type="entry name" value="HNH"/>
</dbReference>
<keyword evidence="6" id="KW-0255">Endonuclease</keyword>
<accession>A0ABM9USN8</accession>
<gene>
    <name evidence="6" type="ORF">ERS852473_02314</name>
</gene>
<feature type="domain" description="HNH nuclease" evidence="5">
    <location>
        <begin position="54"/>
        <end position="110"/>
    </location>
</feature>
<reference evidence="6 7" key="1">
    <citation type="submission" date="2015-09" db="EMBL/GenBank/DDBJ databases">
        <authorList>
            <consortium name="Pathogen Informatics"/>
        </authorList>
    </citation>
    <scope>NUCLEOTIDE SEQUENCE [LARGE SCALE GENOMIC DNA]</scope>
    <source>
        <strain evidence="6 7">2789STDY5834858</strain>
    </source>
</reference>
<evidence type="ECO:0000256" key="2">
    <source>
        <dbReference type="ARBA" id="ARBA00022801"/>
    </source>
</evidence>
<sequence length="136" mass="16517">MKKFCKLCNRNLIDIKERYCNSCKAKIGIRHSIYKKDRKDTKEQKFYSSKEWLRIRDIIRGLDNNLCLMCLDKNELNNSGTIHHIEELKDNWSKRFDKDNLISLCESCHQKVHRKYLSNKEEIQHELKVLIKKYRE</sequence>
<dbReference type="Gene3D" id="1.10.30.50">
    <property type="match status" value="1"/>
</dbReference>
<dbReference type="PANTHER" id="PTHR41286:SF1">
    <property type="entry name" value="HNH NUCLEASE YAJD-RELATED"/>
    <property type="match status" value="1"/>
</dbReference>
<keyword evidence="1" id="KW-0540">Nuclease</keyword>
<comment type="caution">
    <text evidence="6">The sequence shown here is derived from an EMBL/GenBank/DDBJ whole genome shotgun (WGS) entry which is preliminary data.</text>
</comment>
<proteinExistence type="inferred from homology"/>
<dbReference type="InterPro" id="IPR003615">
    <property type="entry name" value="HNH_nuc"/>
</dbReference>
<dbReference type="Proteomes" id="UP000095488">
    <property type="component" value="Unassembled WGS sequence"/>
</dbReference>
<evidence type="ECO:0000313" key="6">
    <source>
        <dbReference type="EMBL" id="CUO25684.1"/>
    </source>
</evidence>
<evidence type="ECO:0000256" key="1">
    <source>
        <dbReference type="ARBA" id="ARBA00022722"/>
    </source>
</evidence>
<dbReference type="GO" id="GO:0004519">
    <property type="term" value="F:endonuclease activity"/>
    <property type="evidence" value="ECO:0007669"/>
    <property type="project" value="UniProtKB-KW"/>
</dbReference>
<protein>
    <recommendedName>
        <fullName evidence="4">Putative HNH nuclease YajD</fullName>
    </recommendedName>
</protein>
<keyword evidence="2" id="KW-0378">Hydrolase</keyword>
<evidence type="ECO:0000256" key="3">
    <source>
        <dbReference type="ARBA" id="ARBA00038412"/>
    </source>
</evidence>
<evidence type="ECO:0000256" key="4">
    <source>
        <dbReference type="ARBA" id="ARBA00040194"/>
    </source>
</evidence>
<dbReference type="PANTHER" id="PTHR41286">
    <property type="entry name" value="HNH NUCLEASE YAJD-RELATED"/>
    <property type="match status" value="1"/>
</dbReference>
<dbReference type="Pfam" id="PF01844">
    <property type="entry name" value="HNH"/>
    <property type="match status" value="1"/>
</dbReference>
<dbReference type="RefSeq" id="WP_055260281.1">
    <property type="nucleotide sequence ID" value="NZ_CABIXL010000017.1"/>
</dbReference>
<organism evidence="6 7">
    <name type="scientific">Sarcina ventriculi</name>
    <name type="common">Clostridium ventriculi</name>
    <dbReference type="NCBI Taxonomy" id="1267"/>
    <lineage>
        <taxon>Bacteria</taxon>
        <taxon>Bacillati</taxon>
        <taxon>Bacillota</taxon>
        <taxon>Clostridia</taxon>
        <taxon>Eubacteriales</taxon>
        <taxon>Clostridiaceae</taxon>
        <taxon>Sarcina</taxon>
    </lineage>
</organism>
<evidence type="ECO:0000313" key="7">
    <source>
        <dbReference type="Proteomes" id="UP000095488"/>
    </source>
</evidence>
<dbReference type="SMART" id="SM00507">
    <property type="entry name" value="HNHc"/>
    <property type="match status" value="1"/>
</dbReference>